<dbReference type="GO" id="GO:0007229">
    <property type="term" value="P:integrin-mediated signaling pathway"/>
    <property type="evidence" value="ECO:0007669"/>
    <property type="project" value="UniProtKB-KW"/>
</dbReference>
<feature type="non-terminal residue" evidence="16">
    <location>
        <position position="675"/>
    </location>
</feature>
<feature type="domain" description="Integrin alpha first immunoglubulin-like" evidence="14">
    <location>
        <begin position="365"/>
        <end position="522"/>
    </location>
</feature>
<dbReference type="Pfam" id="PF08441">
    <property type="entry name" value="Integrin_A_Ig_1"/>
    <property type="match status" value="1"/>
</dbReference>
<dbReference type="GO" id="GO:0009897">
    <property type="term" value="C:external side of plasma membrane"/>
    <property type="evidence" value="ECO:0007669"/>
    <property type="project" value="TreeGrafter"/>
</dbReference>
<dbReference type="Gene3D" id="2.130.10.130">
    <property type="entry name" value="Integrin alpha, N-terminal"/>
    <property type="match status" value="1"/>
</dbReference>
<dbReference type="Pfam" id="PF01839">
    <property type="entry name" value="FG-GAP"/>
    <property type="match status" value="2"/>
</dbReference>
<dbReference type="InterPro" id="IPR013517">
    <property type="entry name" value="FG-GAP"/>
</dbReference>
<dbReference type="GO" id="GO:0033627">
    <property type="term" value="P:cell adhesion mediated by integrin"/>
    <property type="evidence" value="ECO:0007669"/>
    <property type="project" value="TreeGrafter"/>
</dbReference>
<dbReference type="GO" id="GO:0098609">
    <property type="term" value="P:cell-cell adhesion"/>
    <property type="evidence" value="ECO:0007669"/>
    <property type="project" value="TreeGrafter"/>
</dbReference>
<dbReference type="InterPro" id="IPR048285">
    <property type="entry name" value="Integrin_alpha_Ig-like_2"/>
</dbReference>
<keyword evidence="7" id="KW-1133">Transmembrane helix</keyword>
<evidence type="ECO:0008006" key="18">
    <source>
        <dbReference type="Google" id="ProtNLM"/>
    </source>
</evidence>
<evidence type="ECO:0000256" key="1">
    <source>
        <dbReference type="ARBA" id="ARBA00004479"/>
    </source>
</evidence>
<dbReference type="Gene3D" id="2.60.40.1510">
    <property type="entry name" value="ntegrin, alpha v. Chain A, domain 3"/>
    <property type="match status" value="1"/>
</dbReference>
<comment type="similarity">
    <text evidence="2 13">Belongs to the integrin alpha chain family.</text>
</comment>
<dbReference type="EMBL" id="CAJHNH020000417">
    <property type="protein sequence ID" value="CAG5117520.1"/>
    <property type="molecule type" value="Genomic_DNA"/>
</dbReference>
<sequence>NNIKYVQRLNKYLPVEEKSNQWFGMTVKSSGENGVIVACAPRYVYFSELLDKQEPVGVCYLAKTSTTKYEKYSPCSAAVDRSDIIDQYHRQGYCQAGLSAVFTSDGRRLLITAPGSWYWQGQLFSYRTADGGKVFNSTPEGRPEEDDTYMGYASAIGEFDGDSSDDYIVGTPKGEYHLGKVDLFSQNLTKLGTLVGEQIGAYFGSSLAVADLNGDRMDDVIVGAPMYANFESSDTYDTGRVYIYYQTSNRTFPSRTRDILDGQSSRSRFGIAMSGLGDINFDGYDDLCVGAPYAGEDKTGAVYIFHGSKKGIITEVSQVIYAKDIDTPLSTFGISVAGGLDQDGNTYPDLLVGAYGSDKAVFLRTRPVVRVFASLNLQPEMINLDTKSCSLADGTRVPCLTVYTCIEFDGIAVPGELFFDIVWVLDAKENNSSGQEQRAFYTNSINRFTESKLHKLQKMNTFCTSSYAYVKNDPGDKLNPIRVTMEFRLNTEGSSQRKQDLLPILDAYIPTVTSFTAHIQKDCGADNICIPDLDVSSSIRVSAEHIIGSTTALEILMIVINRGEDSFNTKLWIDLPPGVTYNTITNQRSNIAISCDTLKSDNTKVTCDLGNPMQKESESEFTMVFTPTNANNTKDWLVFSLQANSTNPEQAANYDNNFASIEIPVIVVPEIALFG</sequence>
<feature type="domain" description="Integrin alpha second immunoglobulin-like" evidence="15">
    <location>
        <begin position="523"/>
        <end position="663"/>
    </location>
</feature>
<dbReference type="PRINTS" id="PR01185">
    <property type="entry name" value="INTEGRINA"/>
</dbReference>
<dbReference type="Gene3D" id="2.60.40.1460">
    <property type="entry name" value="Integrin domains. Chain A, domain 2"/>
    <property type="match status" value="1"/>
</dbReference>
<feature type="repeat" description="FG-GAP" evidence="12">
    <location>
        <begin position="81"/>
        <end position="135"/>
    </location>
</feature>
<dbReference type="OrthoDB" id="5317514at2759"/>
<dbReference type="Pfam" id="PF20805">
    <property type="entry name" value="Integrin_A_Ig_2"/>
    <property type="match status" value="1"/>
</dbReference>
<keyword evidence="9" id="KW-0472">Membrane</keyword>
<evidence type="ECO:0000313" key="17">
    <source>
        <dbReference type="Proteomes" id="UP000678393"/>
    </source>
</evidence>
<keyword evidence="6 13" id="KW-0130">Cell adhesion</keyword>
<evidence type="ECO:0000256" key="3">
    <source>
        <dbReference type="ARBA" id="ARBA00022692"/>
    </source>
</evidence>
<protein>
    <recommendedName>
        <fullName evidence="18">Integrin alpha-2 domain-containing protein</fullName>
    </recommendedName>
</protein>
<keyword evidence="10 13" id="KW-0675">Receptor</keyword>
<dbReference type="SUPFAM" id="SSF69318">
    <property type="entry name" value="Integrin alpha N-terminal domain"/>
    <property type="match status" value="1"/>
</dbReference>
<feature type="repeat" description="FG-GAP" evidence="12">
    <location>
        <begin position="255"/>
        <end position="314"/>
    </location>
</feature>
<evidence type="ECO:0000256" key="10">
    <source>
        <dbReference type="ARBA" id="ARBA00023170"/>
    </source>
</evidence>
<dbReference type="PROSITE" id="PS51470">
    <property type="entry name" value="FG_GAP"/>
    <property type="match status" value="4"/>
</dbReference>
<evidence type="ECO:0000256" key="11">
    <source>
        <dbReference type="ARBA" id="ARBA00023180"/>
    </source>
</evidence>
<dbReference type="InterPro" id="IPR032695">
    <property type="entry name" value="Integrin_dom_sf"/>
</dbReference>
<gene>
    <name evidence="16" type="ORF">CUNI_LOCUS3078</name>
</gene>
<feature type="repeat" description="FG-GAP" evidence="12">
    <location>
        <begin position="187"/>
        <end position="253"/>
    </location>
</feature>
<feature type="non-terminal residue" evidence="16">
    <location>
        <position position="1"/>
    </location>
</feature>
<name>A0A8S3YRE7_9EUPU</name>
<evidence type="ECO:0000259" key="15">
    <source>
        <dbReference type="Pfam" id="PF20805"/>
    </source>
</evidence>
<proteinExistence type="inferred from homology"/>
<evidence type="ECO:0000256" key="7">
    <source>
        <dbReference type="ARBA" id="ARBA00022989"/>
    </source>
</evidence>
<dbReference type="SMART" id="SM00191">
    <property type="entry name" value="Int_alpha"/>
    <property type="match status" value="5"/>
</dbReference>
<dbReference type="GO" id="GO:0008305">
    <property type="term" value="C:integrin complex"/>
    <property type="evidence" value="ECO:0007669"/>
    <property type="project" value="InterPro"/>
</dbReference>
<keyword evidence="4" id="KW-0732">Signal</keyword>
<keyword evidence="8 13" id="KW-0401">Integrin</keyword>
<dbReference type="AlphaFoldDB" id="A0A8S3YRE7"/>
<organism evidence="16 17">
    <name type="scientific">Candidula unifasciata</name>
    <dbReference type="NCBI Taxonomy" id="100452"/>
    <lineage>
        <taxon>Eukaryota</taxon>
        <taxon>Metazoa</taxon>
        <taxon>Spiralia</taxon>
        <taxon>Lophotrochozoa</taxon>
        <taxon>Mollusca</taxon>
        <taxon>Gastropoda</taxon>
        <taxon>Heterobranchia</taxon>
        <taxon>Euthyneura</taxon>
        <taxon>Panpulmonata</taxon>
        <taxon>Eupulmonata</taxon>
        <taxon>Stylommatophora</taxon>
        <taxon>Helicina</taxon>
        <taxon>Helicoidea</taxon>
        <taxon>Geomitridae</taxon>
        <taxon>Candidula</taxon>
    </lineage>
</organism>
<reference evidence="16" key="1">
    <citation type="submission" date="2021-04" db="EMBL/GenBank/DDBJ databases">
        <authorList>
            <consortium name="Molecular Ecology Group"/>
        </authorList>
    </citation>
    <scope>NUCLEOTIDE SEQUENCE</scope>
</reference>
<dbReference type="SUPFAM" id="SSF69179">
    <property type="entry name" value="Integrin domains"/>
    <property type="match status" value="2"/>
</dbReference>
<evidence type="ECO:0000256" key="12">
    <source>
        <dbReference type="PROSITE-ProRule" id="PRU00803"/>
    </source>
</evidence>
<dbReference type="Proteomes" id="UP000678393">
    <property type="component" value="Unassembled WGS sequence"/>
</dbReference>
<dbReference type="InterPro" id="IPR000413">
    <property type="entry name" value="Integrin_alpha"/>
</dbReference>
<evidence type="ECO:0000256" key="13">
    <source>
        <dbReference type="RuleBase" id="RU003762"/>
    </source>
</evidence>
<evidence type="ECO:0000256" key="4">
    <source>
        <dbReference type="ARBA" id="ARBA00022729"/>
    </source>
</evidence>
<evidence type="ECO:0000259" key="14">
    <source>
        <dbReference type="Pfam" id="PF08441"/>
    </source>
</evidence>
<dbReference type="PANTHER" id="PTHR23220">
    <property type="entry name" value="INTEGRIN ALPHA"/>
    <property type="match status" value="1"/>
</dbReference>
<evidence type="ECO:0000313" key="16">
    <source>
        <dbReference type="EMBL" id="CAG5117520.1"/>
    </source>
</evidence>
<evidence type="ECO:0000256" key="6">
    <source>
        <dbReference type="ARBA" id="ARBA00022889"/>
    </source>
</evidence>
<evidence type="ECO:0000256" key="2">
    <source>
        <dbReference type="ARBA" id="ARBA00008054"/>
    </source>
</evidence>
<accession>A0A8S3YRE7</accession>
<keyword evidence="5" id="KW-0677">Repeat</keyword>
<evidence type="ECO:0000256" key="5">
    <source>
        <dbReference type="ARBA" id="ARBA00022737"/>
    </source>
</evidence>
<dbReference type="InterPro" id="IPR013649">
    <property type="entry name" value="Integrin_alpha_Ig-like_1"/>
</dbReference>
<dbReference type="GO" id="GO:0007160">
    <property type="term" value="P:cell-matrix adhesion"/>
    <property type="evidence" value="ECO:0007669"/>
    <property type="project" value="TreeGrafter"/>
</dbReference>
<feature type="repeat" description="FG-GAP" evidence="12">
    <location>
        <begin position="318"/>
        <end position="380"/>
    </location>
</feature>
<dbReference type="GO" id="GO:0005178">
    <property type="term" value="F:integrin binding"/>
    <property type="evidence" value="ECO:0007669"/>
    <property type="project" value="TreeGrafter"/>
</dbReference>
<evidence type="ECO:0000256" key="9">
    <source>
        <dbReference type="ARBA" id="ARBA00023136"/>
    </source>
</evidence>
<keyword evidence="11" id="KW-0325">Glycoprotein</keyword>
<dbReference type="PANTHER" id="PTHR23220:SF133">
    <property type="entry name" value="INTEGRIN ALPHA-PS2"/>
    <property type="match status" value="1"/>
</dbReference>
<dbReference type="InterPro" id="IPR013519">
    <property type="entry name" value="Int_alpha_beta-p"/>
</dbReference>
<comment type="caution">
    <text evidence="16">The sequence shown here is derived from an EMBL/GenBank/DDBJ whole genome shotgun (WGS) entry which is preliminary data.</text>
</comment>
<comment type="subcellular location">
    <subcellularLocation>
        <location evidence="1 13">Membrane</location>
        <topology evidence="1 13">Single-pass type I membrane protein</topology>
    </subcellularLocation>
</comment>
<evidence type="ECO:0000256" key="8">
    <source>
        <dbReference type="ARBA" id="ARBA00023037"/>
    </source>
</evidence>
<keyword evidence="3" id="KW-0812">Transmembrane</keyword>
<keyword evidence="17" id="KW-1185">Reference proteome</keyword>
<dbReference type="InterPro" id="IPR028994">
    <property type="entry name" value="Integrin_alpha_N"/>
</dbReference>